<proteinExistence type="predicted"/>
<reference evidence="3 4" key="1">
    <citation type="submission" date="2019-05" db="EMBL/GenBank/DDBJ databases">
        <title>Genome-based reclassification of Lactobacillus casei as Lactobacillus casei subsp. casei. subsp.nov., description of Lactobacillus casei subsp. zeae subsp. nov., and emended description of Lactobacillus casei.</title>
        <authorList>
            <person name="Huang C.-H."/>
        </authorList>
    </citation>
    <scope>NUCLEOTIDE SEQUENCE [LARGE SCALE GENOMIC DNA]</scope>
    <source>
        <strain evidence="3 4">CRBIP24.58</strain>
    </source>
</reference>
<dbReference type="InterPro" id="IPR036259">
    <property type="entry name" value="MFS_trans_sf"/>
</dbReference>
<dbReference type="InterPro" id="IPR053160">
    <property type="entry name" value="MFS_DHA3_Transporter"/>
</dbReference>
<dbReference type="Gene3D" id="1.20.1250.20">
    <property type="entry name" value="MFS general substrate transporter like domains"/>
    <property type="match status" value="1"/>
</dbReference>
<name>A0A5R8LNM9_LACZE</name>
<dbReference type="Proteomes" id="UP000307781">
    <property type="component" value="Unassembled WGS sequence"/>
</dbReference>
<feature type="transmembrane region" description="Helical" evidence="2">
    <location>
        <begin position="172"/>
        <end position="189"/>
    </location>
</feature>
<feature type="transmembrane region" description="Helical" evidence="2">
    <location>
        <begin position="257"/>
        <end position="278"/>
    </location>
</feature>
<dbReference type="PANTHER" id="PTHR23530">
    <property type="entry name" value="TRANSPORT PROTEIN-RELATED"/>
    <property type="match status" value="1"/>
</dbReference>
<feature type="transmembrane region" description="Helical" evidence="2">
    <location>
        <begin position="40"/>
        <end position="60"/>
    </location>
</feature>
<dbReference type="GO" id="GO:0005886">
    <property type="term" value="C:plasma membrane"/>
    <property type="evidence" value="ECO:0007669"/>
    <property type="project" value="UniProtKB-SubCell"/>
</dbReference>
<feature type="transmembrane region" description="Helical" evidence="2">
    <location>
        <begin position="308"/>
        <end position="325"/>
    </location>
</feature>
<dbReference type="EMBL" id="VBWN01000014">
    <property type="protein sequence ID" value="TLF38790.1"/>
    <property type="molecule type" value="Genomic_DNA"/>
</dbReference>
<dbReference type="AlphaFoldDB" id="A0A5R8LNM9"/>
<keyword evidence="2" id="KW-0472">Membrane</keyword>
<feature type="transmembrane region" description="Helical" evidence="2">
    <location>
        <begin position="72"/>
        <end position="93"/>
    </location>
</feature>
<evidence type="ECO:0000256" key="2">
    <source>
        <dbReference type="SAM" id="Phobius"/>
    </source>
</evidence>
<feature type="transmembrane region" description="Helical" evidence="2">
    <location>
        <begin position="147"/>
        <end position="166"/>
    </location>
</feature>
<organism evidence="3 4">
    <name type="scientific">Lacticaseibacillus zeae</name>
    <name type="common">Lactobacillus zeae</name>
    <dbReference type="NCBI Taxonomy" id="57037"/>
    <lineage>
        <taxon>Bacteria</taxon>
        <taxon>Bacillati</taxon>
        <taxon>Bacillota</taxon>
        <taxon>Bacilli</taxon>
        <taxon>Lactobacillales</taxon>
        <taxon>Lactobacillaceae</taxon>
        <taxon>Lacticaseibacillus</taxon>
    </lineage>
</organism>
<dbReference type="RefSeq" id="WP_010490015.1">
    <property type="nucleotide sequence ID" value="NZ_CP074379.1"/>
</dbReference>
<feature type="transmembrane region" description="Helical" evidence="2">
    <location>
        <begin position="99"/>
        <end position="126"/>
    </location>
</feature>
<evidence type="ECO:0000313" key="4">
    <source>
        <dbReference type="Proteomes" id="UP000307781"/>
    </source>
</evidence>
<dbReference type="InterPro" id="IPR011701">
    <property type="entry name" value="MFS"/>
</dbReference>
<dbReference type="GO" id="GO:0022857">
    <property type="term" value="F:transmembrane transporter activity"/>
    <property type="evidence" value="ECO:0007669"/>
    <property type="project" value="InterPro"/>
</dbReference>
<dbReference type="Pfam" id="PF07690">
    <property type="entry name" value="MFS_1"/>
    <property type="match status" value="1"/>
</dbReference>
<protein>
    <submittedName>
        <fullName evidence="3">MFS transporter</fullName>
    </submittedName>
</protein>
<feature type="transmembrane region" description="Helical" evidence="2">
    <location>
        <begin position="12"/>
        <end position="34"/>
    </location>
</feature>
<keyword evidence="2" id="KW-1133">Transmembrane helix</keyword>
<feature type="transmembrane region" description="Helical" evidence="2">
    <location>
        <begin position="345"/>
        <end position="368"/>
    </location>
</feature>
<dbReference type="SUPFAM" id="SSF103473">
    <property type="entry name" value="MFS general substrate transporter"/>
    <property type="match status" value="1"/>
</dbReference>
<feature type="transmembrane region" description="Helical" evidence="2">
    <location>
        <begin position="224"/>
        <end position="245"/>
    </location>
</feature>
<sequence>MNRQPSQSIQKYYLYTLFTQLRFTRIVNVIFLVHFLKFSLVQFAALQSLFLFSQFAFEIPSGVLSDLFKKKSVIAIGLFLLILSPLIMTSVNLTNHSLGFTVIVFAFILEGVGNALLSGADDALFFEAIRRDGLEKAYAKIRGRIQLISAIVTGIATFIGGYLYSLNEMSPYFFQAFMLLGAGGVIVSMKEEKSTVESVRVSSQYEKVKDILLVFDEVRRSANVLFLVVFTTLVVAMVNAIFSLLPSYVSDLGFTSSANGTIFMIFSFVGGFVATQAFRLTKVSYQTLSLIIIGLLSVGMILQVQSNAYIFLIGACLLYVTVDILDPIVMEMLNLWVKDSARATLISGLSFAVSLVTMIVNPLIGIVIQQWGTVLMLTVFSFFTVVMIAISYILIFRTSKGKRD</sequence>
<comment type="caution">
    <text evidence="3">The sequence shown here is derived from an EMBL/GenBank/DDBJ whole genome shotgun (WGS) entry which is preliminary data.</text>
</comment>
<comment type="subcellular location">
    <subcellularLocation>
        <location evidence="1">Cell membrane</location>
        <topology evidence="1">Multi-pass membrane protein</topology>
    </subcellularLocation>
</comment>
<evidence type="ECO:0000313" key="3">
    <source>
        <dbReference type="EMBL" id="TLF38790.1"/>
    </source>
</evidence>
<accession>A0A5R8LNM9</accession>
<feature type="transmembrane region" description="Helical" evidence="2">
    <location>
        <begin position="374"/>
        <end position="395"/>
    </location>
</feature>
<keyword evidence="2" id="KW-0812">Transmembrane</keyword>
<feature type="transmembrane region" description="Helical" evidence="2">
    <location>
        <begin position="285"/>
        <end position="302"/>
    </location>
</feature>
<evidence type="ECO:0000256" key="1">
    <source>
        <dbReference type="ARBA" id="ARBA00004651"/>
    </source>
</evidence>
<dbReference type="PANTHER" id="PTHR23530:SF1">
    <property type="entry name" value="PERMEASE, MAJOR FACILITATOR SUPERFAMILY-RELATED"/>
    <property type="match status" value="1"/>
</dbReference>
<gene>
    <name evidence="3" type="ORF">FEI14_13690</name>
</gene>